<feature type="compositionally biased region" description="Polar residues" evidence="8">
    <location>
        <begin position="135"/>
        <end position="145"/>
    </location>
</feature>
<feature type="compositionally biased region" description="Low complexity" evidence="8">
    <location>
        <begin position="82"/>
        <end position="104"/>
    </location>
</feature>
<sequence length="708" mass="76150">MPPPPPRRPPPSMADPLASDSDKCKSGMPRKLSRGEITSQEPKPSGRGNSEKPSWDDSFYAARGPPPKKPLPKPETYRSIHGGSVRSSNYGSNSNSRPSSQSSSNGGGSRPGSSSRPGSRGSKEKPPHMPWLTQEAKSSIDNTPPFSHRSGGGETKEEESKWDGGYSGGDDDINSDGDLYGDEKLTAQDDSDNDSDYSFSVEPLALDIGAINDEDEAMRKNEPGDNSASFHLDQSFIRIEGGFEIRNTGLQRTPKVAGGGGGAGGGDRGRGLASGGSSNGTANHAKDSLVALSVLGRGSSGVVRKSLHVPTLVLVAQKEIMIFDEDKRHQMVRELKALYNNLVPLTAPTVGEEKSDRGESGGRRSVGPPCPHIVSLYDAFMDKKNQSVNLLLEYMDGGSLQDIVDTGGCDCEPVLANISARVLSGLAFLHKNRQIHRDIKPSNLLINHHGNVKISDLGIVKDLNDENTAAETFTGTFTYMSPERISGGKYGYSSDIWSLGLSVMTVALGKFPFEEAARGGYWCLLQALKDQDVQTLHDLAGEEAFSEVFQSFLDLCLKKDPKERPSAEELLKHPFVRDVDLSSGCDGDASLEGEGSETARNEMEDIVGAVVQFYRKLWVKQSEGDVALTVPNFNKPKLQRLGNQIGLNVQLVQRKMRGLLKVLKGELKGVHSLDSARDRQDGEGSEHASSAYSSRGGGSKAWGGSHAV</sequence>
<keyword evidence="5" id="KW-0067">ATP-binding</keyword>
<dbReference type="SMART" id="SM00220">
    <property type="entry name" value="S_TKc"/>
    <property type="match status" value="1"/>
</dbReference>
<dbReference type="GO" id="GO:0004708">
    <property type="term" value="F:MAP kinase kinase activity"/>
    <property type="evidence" value="ECO:0007669"/>
    <property type="project" value="UniProtKB-EC"/>
</dbReference>
<dbReference type="Gene3D" id="1.10.510.10">
    <property type="entry name" value="Transferase(Phosphotransferase) domain 1"/>
    <property type="match status" value="1"/>
</dbReference>
<keyword evidence="2" id="KW-0808">Transferase</keyword>
<feature type="compositionally biased region" description="Pro residues" evidence="8">
    <location>
        <begin position="1"/>
        <end position="13"/>
    </location>
</feature>
<feature type="compositionally biased region" description="Gly residues" evidence="8">
    <location>
        <begin position="257"/>
        <end position="278"/>
    </location>
</feature>
<feature type="compositionally biased region" description="Basic and acidic residues" evidence="8">
    <location>
        <begin position="673"/>
        <end position="686"/>
    </location>
</feature>
<feature type="compositionally biased region" description="Polar residues" evidence="8">
    <location>
        <begin position="36"/>
        <end position="48"/>
    </location>
</feature>
<keyword evidence="4" id="KW-0418">Kinase</keyword>
<evidence type="ECO:0000256" key="2">
    <source>
        <dbReference type="ARBA" id="ARBA00022679"/>
    </source>
</evidence>
<comment type="similarity">
    <text evidence="6">Belongs to the protein kinase superfamily. STE Ser/Thr protein kinase family. MAP kinase kinase subfamily.</text>
</comment>
<dbReference type="OrthoDB" id="10252354at2759"/>
<dbReference type="PANTHER" id="PTHR48013:SF32">
    <property type="entry name" value="MITOGEN-ACTIVATED PROTEIN KINASE KINASE 2-LIKE"/>
    <property type="match status" value="1"/>
</dbReference>
<comment type="caution">
    <text evidence="10">The sequence shown here is derived from an EMBL/GenBank/DDBJ whole genome shotgun (WGS) entry which is preliminary data.</text>
</comment>
<reference evidence="11" key="1">
    <citation type="journal article" date="2023" name="Commun. Biol.">
        <title>Genome analysis of Parmales, the sister group of diatoms, reveals the evolutionary specialization of diatoms from phago-mixotrophs to photoautotrophs.</title>
        <authorList>
            <person name="Ban H."/>
            <person name="Sato S."/>
            <person name="Yoshikawa S."/>
            <person name="Yamada K."/>
            <person name="Nakamura Y."/>
            <person name="Ichinomiya M."/>
            <person name="Sato N."/>
            <person name="Blanc-Mathieu R."/>
            <person name="Endo H."/>
            <person name="Kuwata A."/>
            <person name="Ogata H."/>
        </authorList>
    </citation>
    <scope>NUCLEOTIDE SEQUENCE [LARGE SCALE GENOMIC DNA]</scope>
</reference>
<accession>A0A9W7GG08</accession>
<evidence type="ECO:0000256" key="6">
    <source>
        <dbReference type="ARBA" id="ARBA00038035"/>
    </source>
</evidence>
<evidence type="ECO:0000256" key="5">
    <source>
        <dbReference type="ARBA" id="ARBA00022840"/>
    </source>
</evidence>
<keyword evidence="3" id="KW-0547">Nucleotide-binding</keyword>
<dbReference type="SUPFAM" id="SSF56112">
    <property type="entry name" value="Protein kinase-like (PK-like)"/>
    <property type="match status" value="1"/>
</dbReference>
<dbReference type="EMBL" id="BRYA01001448">
    <property type="protein sequence ID" value="GMI43024.1"/>
    <property type="molecule type" value="Genomic_DNA"/>
</dbReference>
<dbReference type="Proteomes" id="UP001165065">
    <property type="component" value="Unassembled WGS sequence"/>
</dbReference>
<proteinExistence type="inferred from homology"/>
<feature type="compositionally biased region" description="Low complexity" evidence="8">
    <location>
        <begin position="111"/>
        <end position="120"/>
    </location>
</feature>
<evidence type="ECO:0000313" key="11">
    <source>
        <dbReference type="Proteomes" id="UP001165065"/>
    </source>
</evidence>
<dbReference type="PANTHER" id="PTHR48013">
    <property type="entry name" value="DUAL SPECIFICITY MITOGEN-ACTIVATED PROTEIN KINASE KINASE 5-RELATED"/>
    <property type="match status" value="1"/>
</dbReference>
<feature type="region of interest" description="Disordered" evidence="8">
    <location>
        <begin position="251"/>
        <end position="281"/>
    </location>
</feature>
<keyword evidence="11" id="KW-1185">Reference proteome</keyword>
<feature type="region of interest" description="Disordered" evidence="8">
    <location>
        <begin position="1"/>
        <end position="198"/>
    </location>
</feature>
<dbReference type="InterPro" id="IPR011009">
    <property type="entry name" value="Kinase-like_dom_sf"/>
</dbReference>
<feature type="domain" description="Protein kinase" evidence="9">
    <location>
        <begin position="289"/>
        <end position="576"/>
    </location>
</feature>
<gene>
    <name evidence="10" type="ORF">TrCOL_g3869</name>
</gene>
<dbReference type="GO" id="GO:0005524">
    <property type="term" value="F:ATP binding"/>
    <property type="evidence" value="ECO:0007669"/>
    <property type="project" value="UniProtKB-KW"/>
</dbReference>
<dbReference type="EC" id="2.7.12.2" evidence="7"/>
<dbReference type="Pfam" id="PF00069">
    <property type="entry name" value="Pkinase"/>
    <property type="match status" value="1"/>
</dbReference>
<evidence type="ECO:0000256" key="4">
    <source>
        <dbReference type="ARBA" id="ARBA00022777"/>
    </source>
</evidence>
<evidence type="ECO:0000256" key="8">
    <source>
        <dbReference type="SAM" id="MobiDB-lite"/>
    </source>
</evidence>
<evidence type="ECO:0000259" key="9">
    <source>
        <dbReference type="PROSITE" id="PS50011"/>
    </source>
</evidence>
<keyword evidence="1" id="KW-0723">Serine/threonine-protein kinase</keyword>
<dbReference type="AlphaFoldDB" id="A0A9W7GG08"/>
<dbReference type="InterPro" id="IPR000719">
    <property type="entry name" value="Prot_kinase_dom"/>
</dbReference>
<evidence type="ECO:0000256" key="1">
    <source>
        <dbReference type="ARBA" id="ARBA00022527"/>
    </source>
</evidence>
<evidence type="ECO:0000313" key="10">
    <source>
        <dbReference type="EMBL" id="GMI43024.1"/>
    </source>
</evidence>
<feature type="region of interest" description="Disordered" evidence="8">
    <location>
        <begin position="673"/>
        <end position="708"/>
    </location>
</feature>
<dbReference type="PROSITE" id="PS50011">
    <property type="entry name" value="PROTEIN_KINASE_DOM"/>
    <property type="match status" value="1"/>
</dbReference>
<dbReference type="Gene3D" id="3.30.200.20">
    <property type="entry name" value="Phosphorylase Kinase, domain 1"/>
    <property type="match status" value="1"/>
</dbReference>
<protein>
    <recommendedName>
        <fullName evidence="7">mitogen-activated protein kinase kinase</fullName>
        <ecNumber evidence="7">2.7.12.2</ecNumber>
    </recommendedName>
</protein>
<organism evidence="10 11">
    <name type="scientific">Triparma columacea</name>
    <dbReference type="NCBI Taxonomy" id="722753"/>
    <lineage>
        <taxon>Eukaryota</taxon>
        <taxon>Sar</taxon>
        <taxon>Stramenopiles</taxon>
        <taxon>Ochrophyta</taxon>
        <taxon>Bolidophyceae</taxon>
        <taxon>Parmales</taxon>
        <taxon>Triparmaceae</taxon>
        <taxon>Triparma</taxon>
    </lineage>
</organism>
<evidence type="ECO:0000256" key="7">
    <source>
        <dbReference type="ARBA" id="ARBA00038999"/>
    </source>
</evidence>
<evidence type="ECO:0000256" key="3">
    <source>
        <dbReference type="ARBA" id="ARBA00022741"/>
    </source>
</evidence>
<name>A0A9W7GG08_9STRA</name>